<dbReference type="EMBL" id="LAZR01066993">
    <property type="protein sequence ID" value="KKK52488.1"/>
    <property type="molecule type" value="Genomic_DNA"/>
</dbReference>
<organism evidence="1">
    <name type="scientific">marine sediment metagenome</name>
    <dbReference type="NCBI Taxonomy" id="412755"/>
    <lineage>
        <taxon>unclassified sequences</taxon>
        <taxon>metagenomes</taxon>
        <taxon>ecological metagenomes</taxon>
    </lineage>
</organism>
<gene>
    <name evidence="1" type="ORF">LCGC14_3104420</name>
</gene>
<dbReference type="InterPro" id="IPR027417">
    <property type="entry name" value="P-loop_NTPase"/>
</dbReference>
<evidence type="ECO:0008006" key="2">
    <source>
        <dbReference type="Google" id="ProtNLM"/>
    </source>
</evidence>
<proteinExistence type="predicted"/>
<comment type="caution">
    <text evidence="1">The sequence shown here is derived from an EMBL/GenBank/DDBJ whole genome shotgun (WGS) entry which is preliminary data.</text>
</comment>
<sequence>MGEPQRLDDFLSWKPKKLKSFLSHGLMYEGSRLLLYGKYKSMKSMLAIRFALAMATGCPWLGFDGPDEGASVLHLQLEIPHQLLQNRVIQMTCGRDTTKKSLYFWTEHFVKLDADFGMSLVKRQIEKLEPEILVVDPIYKVISGNLLDAHAATQFLDRIDQLMADYPISVLMVNHTRKGVQDEDVWGSDDMIGSSIFSNWADSVIRISKEVKERQTLITANFDVLRHAAKELEPREFTVTKDLDFKLISNIMKESK</sequence>
<dbReference type="Gene3D" id="3.40.50.300">
    <property type="entry name" value="P-loop containing nucleotide triphosphate hydrolases"/>
    <property type="match status" value="1"/>
</dbReference>
<evidence type="ECO:0000313" key="1">
    <source>
        <dbReference type="EMBL" id="KKK52488.1"/>
    </source>
</evidence>
<protein>
    <recommendedName>
        <fullName evidence="2">SF4 helicase domain-containing protein</fullName>
    </recommendedName>
</protein>
<reference evidence="1" key="1">
    <citation type="journal article" date="2015" name="Nature">
        <title>Complex archaea that bridge the gap between prokaryotes and eukaryotes.</title>
        <authorList>
            <person name="Spang A."/>
            <person name="Saw J.H."/>
            <person name="Jorgensen S.L."/>
            <person name="Zaremba-Niedzwiedzka K."/>
            <person name="Martijn J."/>
            <person name="Lind A.E."/>
            <person name="van Eijk R."/>
            <person name="Schleper C."/>
            <person name="Guy L."/>
            <person name="Ettema T.J."/>
        </authorList>
    </citation>
    <scope>NUCLEOTIDE SEQUENCE</scope>
</reference>
<dbReference type="SUPFAM" id="SSF52540">
    <property type="entry name" value="P-loop containing nucleoside triphosphate hydrolases"/>
    <property type="match status" value="1"/>
</dbReference>
<dbReference type="AlphaFoldDB" id="A0A0F8W789"/>
<accession>A0A0F8W789</accession>
<dbReference type="Pfam" id="PF13481">
    <property type="entry name" value="AAA_25"/>
    <property type="match status" value="1"/>
</dbReference>
<name>A0A0F8W789_9ZZZZ</name>